<keyword evidence="3" id="KW-1185">Reference proteome</keyword>
<reference evidence="2 3" key="1">
    <citation type="submission" date="2020-08" db="EMBL/GenBank/DDBJ databases">
        <title>Genomic Encyclopedia of Type Strains, Phase III (KMG-III): the genomes of soil and plant-associated and newly described type strains.</title>
        <authorList>
            <person name="Whitman W."/>
        </authorList>
    </citation>
    <scope>NUCLEOTIDE SEQUENCE [LARGE SCALE GENOMIC DNA]</scope>
    <source>
        <strain evidence="2 3">CECT 4113</strain>
    </source>
</reference>
<organism evidence="2 3">
    <name type="scientific">Rhizobium pisi</name>
    <dbReference type="NCBI Taxonomy" id="574561"/>
    <lineage>
        <taxon>Bacteria</taxon>
        <taxon>Pseudomonadati</taxon>
        <taxon>Pseudomonadota</taxon>
        <taxon>Alphaproteobacteria</taxon>
        <taxon>Hyphomicrobiales</taxon>
        <taxon>Rhizobiaceae</taxon>
        <taxon>Rhizobium/Agrobacterium group</taxon>
        <taxon>Rhizobium</taxon>
    </lineage>
</organism>
<evidence type="ECO:0000313" key="2">
    <source>
        <dbReference type="EMBL" id="MBB3138639.1"/>
    </source>
</evidence>
<keyword evidence="1" id="KW-0812">Transmembrane</keyword>
<accession>A0A7W5BTP4</accession>
<proteinExistence type="predicted"/>
<protein>
    <submittedName>
        <fullName evidence="2">Uncharacterized protein</fullName>
    </submittedName>
</protein>
<feature type="transmembrane region" description="Helical" evidence="1">
    <location>
        <begin position="27"/>
        <end position="49"/>
    </location>
</feature>
<evidence type="ECO:0000313" key="3">
    <source>
        <dbReference type="Proteomes" id="UP000518315"/>
    </source>
</evidence>
<dbReference type="EMBL" id="JACHXH010000035">
    <property type="protein sequence ID" value="MBB3138639.1"/>
    <property type="molecule type" value="Genomic_DNA"/>
</dbReference>
<dbReference type="AlphaFoldDB" id="A0A7W5BTP4"/>
<sequence>MRIGPKRKILSSYCSTLAKNFSTHARLLFHAIAGSMFSMVDAVFVLRYFEFIDPTVTQMIFQGLPRITQWPEALAPRESVVAVSCSSTIWPSTKHS</sequence>
<keyword evidence="1" id="KW-1133">Transmembrane helix</keyword>
<gene>
    <name evidence="2" type="ORF">FHS26_006418</name>
</gene>
<comment type="caution">
    <text evidence="2">The sequence shown here is derived from an EMBL/GenBank/DDBJ whole genome shotgun (WGS) entry which is preliminary data.</text>
</comment>
<keyword evidence="1" id="KW-0472">Membrane</keyword>
<name>A0A7W5BTP4_9HYPH</name>
<dbReference type="Proteomes" id="UP000518315">
    <property type="component" value="Unassembled WGS sequence"/>
</dbReference>
<evidence type="ECO:0000256" key="1">
    <source>
        <dbReference type="SAM" id="Phobius"/>
    </source>
</evidence>